<evidence type="ECO:0000313" key="3">
    <source>
        <dbReference type="EMBL" id="MFD1343042.1"/>
    </source>
</evidence>
<dbReference type="EC" id="2.4.-.-" evidence="3"/>
<comment type="caution">
    <text evidence="3">The sequence shown here is derived from an EMBL/GenBank/DDBJ whole genome shotgun (WGS) entry which is preliminary data.</text>
</comment>
<name>A0ABW3ZJJ9_9RHOB</name>
<feature type="domain" description="Glycosyltransferase subfamily 4-like N-terminal" evidence="2">
    <location>
        <begin position="34"/>
        <end position="207"/>
    </location>
</feature>
<keyword evidence="4" id="KW-1185">Reference proteome</keyword>
<accession>A0ABW3ZJJ9</accession>
<keyword evidence="3" id="KW-0328">Glycosyltransferase</keyword>
<evidence type="ECO:0000313" key="4">
    <source>
        <dbReference type="Proteomes" id="UP001597135"/>
    </source>
</evidence>
<proteinExistence type="predicted"/>
<dbReference type="SUPFAM" id="SSF53756">
    <property type="entry name" value="UDP-Glycosyltransferase/glycogen phosphorylase"/>
    <property type="match status" value="1"/>
</dbReference>
<dbReference type="InterPro" id="IPR028098">
    <property type="entry name" value="Glyco_trans_4-like_N"/>
</dbReference>
<protein>
    <submittedName>
        <fullName evidence="3">Glycosyltransferase</fullName>
        <ecNumber evidence="3">2.4.-.-</ecNumber>
    </submittedName>
</protein>
<dbReference type="GO" id="GO:0016757">
    <property type="term" value="F:glycosyltransferase activity"/>
    <property type="evidence" value="ECO:0007669"/>
    <property type="project" value="UniProtKB-KW"/>
</dbReference>
<dbReference type="Gene3D" id="3.40.50.2000">
    <property type="entry name" value="Glycogen Phosphorylase B"/>
    <property type="match status" value="2"/>
</dbReference>
<organism evidence="3 4">
    <name type="scientific">Litorisediminicola beolgyonensis</name>
    <dbReference type="NCBI Taxonomy" id="1173614"/>
    <lineage>
        <taxon>Bacteria</taxon>
        <taxon>Pseudomonadati</taxon>
        <taxon>Pseudomonadota</taxon>
        <taxon>Alphaproteobacteria</taxon>
        <taxon>Rhodobacterales</taxon>
        <taxon>Paracoccaceae</taxon>
        <taxon>Litorisediminicola</taxon>
    </lineage>
</organism>
<reference evidence="4" key="1">
    <citation type="journal article" date="2019" name="Int. J. Syst. Evol. Microbiol.">
        <title>The Global Catalogue of Microorganisms (GCM) 10K type strain sequencing project: providing services to taxonomists for standard genome sequencing and annotation.</title>
        <authorList>
            <consortium name="The Broad Institute Genomics Platform"/>
            <consortium name="The Broad Institute Genome Sequencing Center for Infectious Disease"/>
            <person name="Wu L."/>
            <person name="Ma J."/>
        </authorList>
    </citation>
    <scope>NUCLEOTIDE SEQUENCE [LARGE SCALE GENOMIC DNA]</scope>
    <source>
        <strain evidence="4">CCUG 62953</strain>
    </source>
</reference>
<dbReference type="PANTHER" id="PTHR12526">
    <property type="entry name" value="GLYCOSYLTRANSFERASE"/>
    <property type="match status" value="1"/>
</dbReference>
<keyword evidence="3" id="KW-0808">Transferase</keyword>
<dbReference type="Pfam" id="PF13439">
    <property type="entry name" value="Glyco_transf_4"/>
    <property type="match status" value="1"/>
</dbReference>
<dbReference type="Pfam" id="PF00534">
    <property type="entry name" value="Glycos_transf_1"/>
    <property type="match status" value="1"/>
</dbReference>
<gene>
    <name evidence="3" type="ORF">ACFQ4E_11480</name>
</gene>
<evidence type="ECO:0000259" key="2">
    <source>
        <dbReference type="Pfam" id="PF13439"/>
    </source>
</evidence>
<feature type="domain" description="Glycosyl transferase family 1" evidence="1">
    <location>
        <begin position="220"/>
        <end position="348"/>
    </location>
</feature>
<dbReference type="InterPro" id="IPR001296">
    <property type="entry name" value="Glyco_trans_1"/>
</dbReference>
<dbReference type="PANTHER" id="PTHR12526:SF584">
    <property type="entry name" value="GLYCOSYLTRANSFERASE"/>
    <property type="match status" value="1"/>
</dbReference>
<dbReference type="Proteomes" id="UP001597135">
    <property type="component" value="Unassembled WGS sequence"/>
</dbReference>
<dbReference type="RefSeq" id="WP_386803631.1">
    <property type="nucleotide sequence ID" value="NZ_JBHTMU010000018.1"/>
</dbReference>
<dbReference type="EMBL" id="JBHTMU010000018">
    <property type="protein sequence ID" value="MFD1343042.1"/>
    <property type="molecule type" value="Genomic_DNA"/>
</dbReference>
<evidence type="ECO:0000259" key="1">
    <source>
        <dbReference type="Pfam" id="PF00534"/>
    </source>
</evidence>
<sequence>MADGSRIFAPAAPALVTGRAPRVAIVHYWLTGMRGGERVLEALCRRFPEADLFTHVAAPERLSQTLRAHRITETRIARLPFARRLYQKYLPLMPAALEALDLSAYNLVISSEAGPAKGVIPRPDAPHLCYCHSPMRYLWDQAPAYRRDAGPLTRAAYDGFAPGLRRWDVTSAARVDRFLANSSHVAQRIGKYWRRDAQVLHPPVDTAAFAPVPRRDLGAYYLWAGELVPYKRPDIAIEAFRQLDLPLIVTGGPEHTARTLARTAGARTQVLGPVGFARLRALMARCRALIFPGEEDFGIVPVEVMASGRPVIAYGRGGVRDSVIEGETGWFFDRPGAEALADLVARCEREAAWDLDPDACIARAALFAPSRFNAGLERALSELGI</sequence>